<evidence type="ECO:0000256" key="4">
    <source>
        <dbReference type="ARBA" id="ARBA00022989"/>
    </source>
</evidence>
<keyword evidence="9" id="KW-1185">Reference proteome</keyword>
<comment type="caution">
    <text evidence="8">The sequence shown here is derived from an EMBL/GenBank/DDBJ whole genome shotgun (WGS) entry which is preliminary data.</text>
</comment>
<reference evidence="8 9" key="1">
    <citation type="submission" date="2021-08" db="EMBL/GenBank/DDBJ databases">
        <title>Massilia sp. R798.</title>
        <authorList>
            <person name="Baek J.H."/>
            <person name="Jung H.S."/>
            <person name="Kim K.R."/>
            <person name="Jeon C.O."/>
        </authorList>
    </citation>
    <scope>NUCLEOTIDE SEQUENCE [LARGE SCALE GENOMIC DNA]</scope>
    <source>
        <strain evidence="8 9">R798</strain>
    </source>
</reference>
<dbReference type="Pfam" id="PF09678">
    <property type="entry name" value="Caa3_CtaG"/>
    <property type="match status" value="1"/>
</dbReference>
<proteinExistence type="predicted"/>
<feature type="transmembrane region" description="Helical" evidence="6">
    <location>
        <begin position="261"/>
        <end position="283"/>
    </location>
</feature>
<keyword evidence="2" id="KW-1003">Cell membrane</keyword>
<dbReference type="InterPro" id="IPR019108">
    <property type="entry name" value="Caa3_assmbl_CtaG-rel"/>
</dbReference>
<protein>
    <submittedName>
        <fullName evidence="8">Cytochrome c oxidase assembly protein</fullName>
    </submittedName>
</protein>
<feature type="signal peptide" evidence="7">
    <location>
        <begin position="1"/>
        <end position="24"/>
    </location>
</feature>
<gene>
    <name evidence="8" type="ORF">I4X03_000185</name>
</gene>
<evidence type="ECO:0000256" key="3">
    <source>
        <dbReference type="ARBA" id="ARBA00022692"/>
    </source>
</evidence>
<feature type="transmembrane region" description="Helical" evidence="6">
    <location>
        <begin position="179"/>
        <end position="198"/>
    </location>
</feature>
<feature type="transmembrane region" description="Helical" evidence="6">
    <location>
        <begin position="102"/>
        <end position="119"/>
    </location>
</feature>
<organism evidence="8 9">
    <name type="scientific">Massilia soli</name>
    <dbReference type="NCBI Taxonomy" id="2792854"/>
    <lineage>
        <taxon>Bacteria</taxon>
        <taxon>Pseudomonadati</taxon>
        <taxon>Pseudomonadota</taxon>
        <taxon>Betaproteobacteria</taxon>
        <taxon>Burkholderiales</taxon>
        <taxon>Oxalobacteraceae</taxon>
        <taxon>Telluria group</taxon>
        <taxon>Massilia</taxon>
    </lineage>
</organism>
<evidence type="ECO:0000256" key="7">
    <source>
        <dbReference type="SAM" id="SignalP"/>
    </source>
</evidence>
<keyword evidence="5 6" id="KW-0472">Membrane</keyword>
<evidence type="ECO:0000256" key="1">
    <source>
        <dbReference type="ARBA" id="ARBA00004651"/>
    </source>
</evidence>
<sequence>MRFLKPCFVGRCGALALLPTQAFAHVGDHDSWWTLDPVIIAPMSLLGLLYLSGLLWLRRRNHAGVSMQPLALSSAALGSLALFFALIWPLDAFSESSFAVHMAQHMVLIAVAGPLLAMARISIPMNAALAAVSPAAATALSHPRKWLRLLLMPFVIFILHGATIWTWHSPSLFELALRIEWIHTLEHLSFLLAGYWYWTVLIRHGENEGYASASLSVLATLMHTGLLGALITFAPRPLYATYVQTQGSVDMALQDQQLAGLLMWIPMGACYLIGGLAFAAAWLRNVDRNQERRLQTSSHTIPGSK</sequence>
<evidence type="ECO:0000256" key="6">
    <source>
        <dbReference type="SAM" id="Phobius"/>
    </source>
</evidence>
<dbReference type="EMBL" id="JAFBIL020000001">
    <property type="protein sequence ID" value="MBZ2205672.1"/>
    <property type="molecule type" value="Genomic_DNA"/>
</dbReference>
<comment type="subcellular location">
    <subcellularLocation>
        <location evidence="1">Cell membrane</location>
        <topology evidence="1">Multi-pass membrane protein</topology>
    </subcellularLocation>
</comment>
<evidence type="ECO:0000256" key="5">
    <source>
        <dbReference type="ARBA" id="ARBA00023136"/>
    </source>
</evidence>
<evidence type="ECO:0000313" key="8">
    <source>
        <dbReference type="EMBL" id="MBZ2205672.1"/>
    </source>
</evidence>
<feature type="transmembrane region" description="Helical" evidence="6">
    <location>
        <begin position="40"/>
        <end position="57"/>
    </location>
</feature>
<feature type="chain" id="PRO_5045482833" evidence="7">
    <location>
        <begin position="25"/>
        <end position="305"/>
    </location>
</feature>
<dbReference type="Proteomes" id="UP000809349">
    <property type="component" value="Unassembled WGS sequence"/>
</dbReference>
<evidence type="ECO:0000256" key="2">
    <source>
        <dbReference type="ARBA" id="ARBA00022475"/>
    </source>
</evidence>
<evidence type="ECO:0000313" key="9">
    <source>
        <dbReference type="Proteomes" id="UP000809349"/>
    </source>
</evidence>
<name>A0ABS7SHH2_9BURK</name>
<accession>A0ABS7SHH2</accession>
<feature type="transmembrane region" description="Helical" evidence="6">
    <location>
        <begin position="69"/>
        <end position="90"/>
    </location>
</feature>
<keyword evidence="4 6" id="KW-1133">Transmembrane helix</keyword>
<keyword evidence="3 6" id="KW-0812">Transmembrane</keyword>
<keyword evidence="7" id="KW-0732">Signal</keyword>
<feature type="transmembrane region" description="Helical" evidence="6">
    <location>
        <begin position="210"/>
        <end position="234"/>
    </location>
</feature>
<feature type="transmembrane region" description="Helical" evidence="6">
    <location>
        <begin position="149"/>
        <end position="167"/>
    </location>
</feature>